<reference evidence="1" key="2">
    <citation type="submission" date="2020-09" db="EMBL/GenBank/DDBJ databases">
        <authorList>
            <person name="Sun Q."/>
            <person name="Kim S."/>
        </authorList>
    </citation>
    <scope>NUCLEOTIDE SEQUENCE</scope>
    <source>
        <strain evidence="1">KCTC 12113</strain>
    </source>
</reference>
<protein>
    <recommendedName>
        <fullName evidence="3">Lipoprotein</fullName>
    </recommendedName>
</protein>
<dbReference type="EMBL" id="BMWP01000041">
    <property type="protein sequence ID" value="GGW49602.1"/>
    <property type="molecule type" value="Genomic_DNA"/>
</dbReference>
<accession>A0A918J5L8</accession>
<dbReference type="PROSITE" id="PS51257">
    <property type="entry name" value="PROKAR_LIPOPROTEIN"/>
    <property type="match status" value="1"/>
</dbReference>
<dbReference type="RefSeq" id="WP_026814756.1">
    <property type="nucleotide sequence ID" value="NZ_BMWP01000041.1"/>
</dbReference>
<organism evidence="1 2">
    <name type="scientific">Arenibacter certesii</name>
    <dbReference type="NCBI Taxonomy" id="228955"/>
    <lineage>
        <taxon>Bacteria</taxon>
        <taxon>Pseudomonadati</taxon>
        <taxon>Bacteroidota</taxon>
        <taxon>Flavobacteriia</taxon>
        <taxon>Flavobacteriales</taxon>
        <taxon>Flavobacteriaceae</taxon>
        <taxon>Arenibacter</taxon>
    </lineage>
</organism>
<evidence type="ECO:0000313" key="2">
    <source>
        <dbReference type="Proteomes" id="UP000634668"/>
    </source>
</evidence>
<gene>
    <name evidence="1" type="ORF">GCM10007383_36840</name>
</gene>
<evidence type="ECO:0008006" key="3">
    <source>
        <dbReference type="Google" id="ProtNLM"/>
    </source>
</evidence>
<reference evidence="1" key="1">
    <citation type="journal article" date="2014" name="Int. J. Syst. Evol. Microbiol.">
        <title>Complete genome sequence of Corynebacterium casei LMG S-19264T (=DSM 44701T), isolated from a smear-ripened cheese.</title>
        <authorList>
            <consortium name="US DOE Joint Genome Institute (JGI-PGF)"/>
            <person name="Walter F."/>
            <person name="Albersmeier A."/>
            <person name="Kalinowski J."/>
            <person name="Ruckert C."/>
        </authorList>
    </citation>
    <scope>NUCLEOTIDE SEQUENCE</scope>
    <source>
        <strain evidence="1">KCTC 12113</strain>
    </source>
</reference>
<evidence type="ECO:0000313" key="1">
    <source>
        <dbReference type="EMBL" id="GGW49602.1"/>
    </source>
</evidence>
<name>A0A918J5L8_9FLAO</name>
<dbReference type="Proteomes" id="UP000634668">
    <property type="component" value="Unassembled WGS sequence"/>
</dbReference>
<comment type="caution">
    <text evidence="1">The sequence shown here is derived from an EMBL/GenBank/DDBJ whole genome shotgun (WGS) entry which is preliminary data.</text>
</comment>
<proteinExistence type="predicted"/>
<keyword evidence="2" id="KW-1185">Reference proteome</keyword>
<sequence>MKKTIVLSLFLTFGFISCKTAEKEVDKLEIAKKYYRFLDTSDSAGIMTLLGDSIVIRENEDDYEERFSQKGYIKWLEWDSVFGPTYKILEIEQEGEIVKARISKIDKRIQLLHGEPMVWNEIIRYKNKKINSIERVEYEVFDVMRFLKNRVELVSWIDENHPELNGFLHDQTKSGGKKYLKAIELFKNR</sequence>
<dbReference type="AlphaFoldDB" id="A0A918J5L8"/>